<accession>K0SS14</accession>
<reference evidence="7 8" key="1">
    <citation type="journal article" date="2012" name="Genome Biol.">
        <title>Genome and low-iron response of an oceanic diatom adapted to chronic iron limitation.</title>
        <authorList>
            <person name="Lommer M."/>
            <person name="Specht M."/>
            <person name="Roy A.S."/>
            <person name="Kraemer L."/>
            <person name="Andreson R."/>
            <person name="Gutowska M.A."/>
            <person name="Wolf J."/>
            <person name="Bergner S.V."/>
            <person name="Schilhabel M.B."/>
            <person name="Klostermeier U.C."/>
            <person name="Beiko R.G."/>
            <person name="Rosenstiel P."/>
            <person name="Hippler M."/>
            <person name="Laroche J."/>
        </authorList>
    </citation>
    <scope>NUCLEOTIDE SEQUENCE [LARGE SCALE GENOMIC DNA]</scope>
    <source>
        <strain evidence="7 8">CCMP1005</strain>
    </source>
</reference>
<feature type="transmembrane region" description="Helical" evidence="6">
    <location>
        <begin position="586"/>
        <end position="611"/>
    </location>
</feature>
<feature type="region of interest" description="Disordered" evidence="5">
    <location>
        <begin position="1"/>
        <end position="27"/>
    </location>
</feature>
<keyword evidence="2" id="KW-0813">Transport</keyword>
<feature type="region of interest" description="Disordered" evidence="5">
    <location>
        <begin position="192"/>
        <end position="224"/>
    </location>
</feature>
<protein>
    <recommendedName>
        <fullName evidence="9">Major facilitator superfamily (MFS) profile domain-containing protein</fullName>
    </recommendedName>
</protein>
<dbReference type="eggNOG" id="ENOG502S1J1">
    <property type="taxonomic scope" value="Eukaryota"/>
</dbReference>
<dbReference type="InterPro" id="IPR011701">
    <property type="entry name" value="MFS"/>
</dbReference>
<comment type="caution">
    <text evidence="7">The sequence shown here is derived from an EMBL/GenBank/DDBJ whole genome shotgun (WGS) entry which is preliminary data.</text>
</comment>
<sequence>HARPPEHGTDAPMAHPRPGYRSRYTPGPTAVDRRRWFGLNRCNGHGLKARPGHRGTSCLHRVQQRSTIWLFLFADMVVAVHGGHESTSIGSPTPLLRSRVVQRTHIYAEKTRGRGGDDDPTRSAADYFAAHTTAPATGPPATAPPNTFPQIAEECILEQNRPPFPILASVKAVDPAMTADFGLEVERRSTPRNYTSRRTPPITRSDITGFGNRQFSNGDPRPAESQVNRKCVEYDVGALNDDQSPNIHRSMAVASHVCLGSEACKVGDELASVLIDFAERAGNNRKEVASVELSKGLLKRSHLTICAVPNDLLAHGLGPASLVVCWVDQCPIFGKKGRQPETDSLARHCPSGSGERGFFKSSRVETRDSTPPPQATRGSRDRCDIVFGRESSLHRFSTYARSLDRGYQAGDQPRFNGHDKVSEDPVLFTSLDHQWSVRGGESEPKIFDIRLDSMGESLQTIAGLLGNVFEWFDFAIFGMFADTIGTLFFPPNPNDNSSLVASYIVFGATAMGFLPTYQQAGGLSTALLVICRLLQGFSGEFELGRALACYFRAQTQSPALSTRFAVGGQLPSSMVYTLELKPKEHWGYYGSLIGLATGGGALLGNLVGAIIRQILNEDQLEQYGWRVAFWTGIFTIFVHCYGVEHHPNQKEYDTGSNQQESKHPLRESFRLENWAAIVSSVLVPMLGGSGYYITFVWMPIYMESLVSPPIDGAFWVTLVASSCFCVFPKIFPAKVRLTSAAFGYNVGVCLSAGFAPAIATALYQNHGPWAAGAIYPFFAVLSMIGVYIASFIPKGDEDDDEVKPSSADDETPELLAGSDDLVLT</sequence>
<dbReference type="InterPro" id="IPR036259">
    <property type="entry name" value="MFS_trans_sf"/>
</dbReference>
<dbReference type="InterPro" id="IPR051084">
    <property type="entry name" value="H+-coupled_symporters"/>
</dbReference>
<keyword evidence="3" id="KW-1003">Cell membrane</keyword>
<feature type="transmembrane region" description="Helical" evidence="6">
    <location>
        <begin position="742"/>
        <end position="763"/>
    </location>
</feature>
<evidence type="ECO:0000256" key="3">
    <source>
        <dbReference type="ARBA" id="ARBA00022475"/>
    </source>
</evidence>
<keyword evidence="6" id="KW-0812">Transmembrane</keyword>
<evidence type="ECO:0000256" key="2">
    <source>
        <dbReference type="ARBA" id="ARBA00022448"/>
    </source>
</evidence>
<dbReference type="PANTHER" id="PTHR43528">
    <property type="entry name" value="ALPHA-KETOGLUTARATE PERMEASE"/>
    <property type="match status" value="1"/>
</dbReference>
<feature type="transmembrane region" description="Helical" evidence="6">
    <location>
        <begin position="712"/>
        <end position="730"/>
    </location>
</feature>
<evidence type="ECO:0000313" key="7">
    <source>
        <dbReference type="EMBL" id="EJK69108.1"/>
    </source>
</evidence>
<dbReference type="Gene3D" id="1.20.1250.20">
    <property type="entry name" value="MFS general substrate transporter like domains"/>
    <property type="match status" value="1"/>
</dbReference>
<dbReference type="PANTHER" id="PTHR43528:SF1">
    <property type="entry name" value="ALPHA-KETOGLUTARATE PERMEASE"/>
    <property type="match status" value="1"/>
</dbReference>
<dbReference type="GO" id="GO:0015293">
    <property type="term" value="F:symporter activity"/>
    <property type="evidence" value="ECO:0007669"/>
    <property type="project" value="UniProtKB-KW"/>
</dbReference>
<feature type="transmembrane region" description="Helical" evidence="6">
    <location>
        <begin position="769"/>
        <end position="789"/>
    </location>
</feature>
<keyword evidence="6" id="KW-1133">Transmembrane helix</keyword>
<evidence type="ECO:0000313" key="8">
    <source>
        <dbReference type="Proteomes" id="UP000266841"/>
    </source>
</evidence>
<dbReference type="AlphaFoldDB" id="K0SS14"/>
<keyword evidence="8" id="KW-1185">Reference proteome</keyword>
<evidence type="ECO:0000256" key="6">
    <source>
        <dbReference type="SAM" id="Phobius"/>
    </source>
</evidence>
<organism evidence="7 8">
    <name type="scientific">Thalassiosira oceanica</name>
    <name type="common">Marine diatom</name>
    <dbReference type="NCBI Taxonomy" id="159749"/>
    <lineage>
        <taxon>Eukaryota</taxon>
        <taxon>Sar</taxon>
        <taxon>Stramenopiles</taxon>
        <taxon>Ochrophyta</taxon>
        <taxon>Bacillariophyta</taxon>
        <taxon>Coscinodiscophyceae</taxon>
        <taxon>Thalassiosirophycidae</taxon>
        <taxon>Thalassiosirales</taxon>
        <taxon>Thalassiosiraceae</taxon>
        <taxon>Thalassiosira</taxon>
    </lineage>
</organism>
<feature type="compositionally biased region" description="Acidic residues" evidence="5">
    <location>
        <begin position="796"/>
        <end position="812"/>
    </location>
</feature>
<dbReference type="EMBL" id="AGNL01010448">
    <property type="protein sequence ID" value="EJK69108.1"/>
    <property type="molecule type" value="Genomic_DNA"/>
</dbReference>
<evidence type="ECO:0008006" key="9">
    <source>
        <dbReference type="Google" id="ProtNLM"/>
    </source>
</evidence>
<keyword evidence="6" id="KW-0472">Membrane</keyword>
<keyword evidence="4" id="KW-0769">Symport</keyword>
<dbReference type="Pfam" id="PF07690">
    <property type="entry name" value="MFS_1"/>
    <property type="match status" value="1"/>
</dbReference>
<feature type="region of interest" description="Disordered" evidence="5">
    <location>
        <begin position="796"/>
        <end position="824"/>
    </location>
</feature>
<dbReference type="SUPFAM" id="SSF103473">
    <property type="entry name" value="MFS general substrate transporter"/>
    <property type="match status" value="1"/>
</dbReference>
<dbReference type="OrthoDB" id="5296287at2759"/>
<proteinExistence type="predicted"/>
<name>K0SS14_THAOC</name>
<evidence type="ECO:0000256" key="1">
    <source>
        <dbReference type="ARBA" id="ARBA00004651"/>
    </source>
</evidence>
<evidence type="ECO:0000256" key="4">
    <source>
        <dbReference type="ARBA" id="ARBA00022847"/>
    </source>
</evidence>
<feature type="transmembrane region" description="Helical" evidence="6">
    <location>
        <begin position="674"/>
        <end position="700"/>
    </location>
</feature>
<dbReference type="GO" id="GO:0005886">
    <property type="term" value="C:plasma membrane"/>
    <property type="evidence" value="ECO:0007669"/>
    <property type="project" value="UniProtKB-SubCell"/>
</dbReference>
<feature type="non-terminal residue" evidence="7">
    <location>
        <position position="1"/>
    </location>
</feature>
<feature type="region of interest" description="Disordered" evidence="5">
    <location>
        <begin position="338"/>
        <end position="381"/>
    </location>
</feature>
<dbReference type="Proteomes" id="UP000266841">
    <property type="component" value="Unassembled WGS sequence"/>
</dbReference>
<comment type="subcellular location">
    <subcellularLocation>
        <location evidence="1">Cell membrane</location>
        <topology evidence="1">Multi-pass membrane protein</topology>
    </subcellularLocation>
</comment>
<evidence type="ECO:0000256" key="5">
    <source>
        <dbReference type="SAM" id="MobiDB-lite"/>
    </source>
</evidence>
<gene>
    <name evidence="7" type="ORF">THAOC_09672</name>
</gene>